<name>A0A9W5UTY1_9ACTN</name>
<sequence>MEIERNADPATPVDGRLRTAAALAKTTLIDGGSCAVDSDDNYDSRTFDEVHAKLKNLPRRSDEPNHPLAHLGEAASIALCIARTSQGELVVFLVNDGGASVVAAQYGIPARHFGQVLAELICSGHFTSSDAFDALAMATAVTGIPQGAVPMSASALECRRAADGRSCGACDAFATAVAAGQE</sequence>
<proteinExistence type="predicted"/>
<protein>
    <submittedName>
        <fullName evidence="1">Uncharacterized protein</fullName>
    </submittedName>
</protein>
<reference evidence="1" key="1">
    <citation type="submission" date="2021-01" db="EMBL/GenBank/DDBJ databases">
        <title>Whole genome shotgun sequence of Verrucosispora sediminis NBRC 107745.</title>
        <authorList>
            <person name="Komaki H."/>
            <person name="Tamura T."/>
        </authorList>
    </citation>
    <scope>NUCLEOTIDE SEQUENCE</scope>
    <source>
        <strain evidence="1">NBRC 107745</strain>
    </source>
</reference>
<dbReference type="Proteomes" id="UP000607311">
    <property type="component" value="Unassembled WGS sequence"/>
</dbReference>
<gene>
    <name evidence="1" type="ORF">Vse01_42000</name>
</gene>
<comment type="caution">
    <text evidence="1">The sequence shown here is derived from an EMBL/GenBank/DDBJ whole genome shotgun (WGS) entry which is preliminary data.</text>
</comment>
<dbReference type="AlphaFoldDB" id="A0A9W5UTY1"/>
<evidence type="ECO:0000313" key="2">
    <source>
        <dbReference type="Proteomes" id="UP000607311"/>
    </source>
</evidence>
<keyword evidence="2" id="KW-1185">Reference proteome</keyword>
<dbReference type="EMBL" id="BOPD01000026">
    <property type="protein sequence ID" value="GIJ35052.1"/>
    <property type="molecule type" value="Genomic_DNA"/>
</dbReference>
<accession>A0A9W5UTY1</accession>
<organism evidence="1 2">
    <name type="scientific">Micromonospora sediminimaris</name>
    <dbReference type="NCBI Taxonomy" id="547162"/>
    <lineage>
        <taxon>Bacteria</taxon>
        <taxon>Bacillati</taxon>
        <taxon>Actinomycetota</taxon>
        <taxon>Actinomycetes</taxon>
        <taxon>Micromonosporales</taxon>
        <taxon>Micromonosporaceae</taxon>
        <taxon>Micromonospora</taxon>
    </lineage>
</organism>
<evidence type="ECO:0000313" key="1">
    <source>
        <dbReference type="EMBL" id="GIJ35052.1"/>
    </source>
</evidence>